<proteinExistence type="predicted"/>
<dbReference type="AlphaFoldDB" id="A0A061JNG9"/>
<reference evidence="1 2" key="1">
    <citation type="journal article" date="2013" name="Genome Announc.">
        <title>Draft Genome of the Nitrogen-Fixing Bacterium Pseudomonas stutzeri Strain KOS6 Isolated from Industrial Hydrocarbon Sludge.</title>
        <authorList>
            <person name="Grigoryeva T.V."/>
            <person name="Laikov A.V."/>
            <person name="Naumova R.P."/>
            <person name="Manolov A.I."/>
            <person name="Larin A.K."/>
            <person name="Karpova I.Y."/>
            <person name="Semashko T.A."/>
            <person name="Alexeev D.G."/>
            <person name="Kostryukova E.S."/>
            <person name="Muller R."/>
            <person name="Govorun V.M."/>
        </authorList>
    </citation>
    <scope>NUCLEOTIDE SEQUENCE [LARGE SCALE GENOMIC DNA]</scope>
    <source>
        <strain evidence="1 2">KOS6</strain>
    </source>
</reference>
<dbReference type="OrthoDB" id="7028473at2"/>
<sequence length="78" mass="8918">MNTQPMPACEALAADPARYMFKQQLVDLVEAGDYDEKFRMVCRLGGYLSALLECDVITCEEHIALREEVHEFVWGPRP</sequence>
<protein>
    <recommendedName>
        <fullName evidence="3">Transcriptional regulator</fullName>
    </recommendedName>
</protein>
<accession>A0A061JNG9</accession>
<dbReference type="EMBL" id="AMCZ02000024">
    <property type="protein sequence ID" value="EWC40178.1"/>
    <property type="molecule type" value="Genomic_DNA"/>
</dbReference>
<name>A0A061JNG9_STUST</name>
<evidence type="ECO:0000313" key="1">
    <source>
        <dbReference type="EMBL" id="EWC40178.1"/>
    </source>
</evidence>
<dbReference type="HOGENOM" id="CLU_2619382_0_0_6"/>
<evidence type="ECO:0008006" key="3">
    <source>
        <dbReference type="Google" id="ProtNLM"/>
    </source>
</evidence>
<dbReference type="Proteomes" id="UP000026923">
    <property type="component" value="Unassembled WGS sequence"/>
</dbReference>
<evidence type="ECO:0000313" key="2">
    <source>
        <dbReference type="Proteomes" id="UP000026923"/>
    </source>
</evidence>
<organism evidence="1 2">
    <name type="scientific">Stutzerimonas stutzeri KOS6</name>
    <dbReference type="NCBI Taxonomy" id="1218352"/>
    <lineage>
        <taxon>Bacteria</taxon>
        <taxon>Pseudomonadati</taxon>
        <taxon>Pseudomonadota</taxon>
        <taxon>Gammaproteobacteria</taxon>
        <taxon>Pseudomonadales</taxon>
        <taxon>Pseudomonadaceae</taxon>
        <taxon>Stutzerimonas</taxon>
    </lineage>
</organism>
<gene>
    <name evidence="1" type="ORF">B597_016510</name>
</gene>
<dbReference type="RefSeq" id="WP_024162236.1">
    <property type="nucleotide sequence ID" value="NZ_KK020676.1"/>
</dbReference>
<comment type="caution">
    <text evidence="1">The sequence shown here is derived from an EMBL/GenBank/DDBJ whole genome shotgun (WGS) entry which is preliminary data.</text>
</comment>